<comment type="caution">
    <text evidence="2">The sequence shown here is derived from an EMBL/GenBank/DDBJ whole genome shotgun (WGS) entry which is preliminary data.</text>
</comment>
<evidence type="ECO:0000313" key="3">
    <source>
        <dbReference type="Proteomes" id="UP001523262"/>
    </source>
</evidence>
<protein>
    <submittedName>
        <fullName evidence="2">Uncharacterized protein</fullName>
    </submittedName>
</protein>
<evidence type="ECO:0000313" key="2">
    <source>
        <dbReference type="EMBL" id="MCM2535470.1"/>
    </source>
</evidence>
<proteinExistence type="predicted"/>
<feature type="transmembrane region" description="Helical" evidence="1">
    <location>
        <begin position="12"/>
        <end position="34"/>
    </location>
</feature>
<dbReference type="Proteomes" id="UP001523262">
    <property type="component" value="Unassembled WGS sequence"/>
</dbReference>
<name>A0ABT0WGN0_9BACI</name>
<feature type="transmembrane region" description="Helical" evidence="1">
    <location>
        <begin position="40"/>
        <end position="66"/>
    </location>
</feature>
<gene>
    <name evidence="2" type="ORF">NDK43_28040</name>
</gene>
<dbReference type="EMBL" id="JAMQCR010000003">
    <property type="protein sequence ID" value="MCM2535470.1"/>
    <property type="molecule type" value="Genomic_DNA"/>
</dbReference>
<sequence length="108" mass="12032">MQGKHLNTLLTFKRAATFGIGFGIILFLFSLFASGYNKGYFLSILGIGIIVACMVNFGFGMFLSLIDEYTVNSKGKVHPSAFKKSNNLVYKDFNQCNPSVKKKYVNVK</sequence>
<accession>A0ABT0WGN0</accession>
<keyword evidence="1" id="KW-0812">Transmembrane</keyword>
<reference evidence="2 3" key="1">
    <citation type="submission" date="2022-06" db="EMBL/GenBank/DDBJ databases">
        <authorList>
            <person name="Jeon C.O."/>
        </authorList>
    </citation>
    <scope>NUCLEOTIDE SEQUENCE [LARGE SCALE GENOMIC DNA]</scope>
    <source>
        <strain evidence="2 3">KCTC 13943</strain>
    </source>
</reference>
<evidence type="ECO:0000256" key="1">
    <source>
        <dbReference type="SAM" id="Phobius"/>
    </source>
</evidence>
<keyword evidence="1" id="KW-0472">Membrane</keyword>
<keyword evidence="3" id="KW-1185">Reference proteome</keyword>
<organism evidence="2 3">
    <name type="scientific">Neobacillus pocheonensis</name>
    <dbReference type="NCBI Taxonomy" id="363869"/>
    <lineage>
        <taxon>Bacteria</taxon>
        <taxon>Bacillati</taxon>
        <taxon>Bacillota</taxon>
        <taxon>Bacilli</taxon>
        <taxon>Bacillales</taxon>
        <taxon>Bacillaceae</taxon>
        <taxon>Neobacillus</taxon>
    </lineage>
</organism>
<keyword evidence="1" id="KW-1133">Transmembrane helix</keyword>